<proteinExistence type="predicted"/>
<evidence type="ECO:0000313" key="2">
    <source>
        <dbReference type="Proteomes" id="UP000728032"/>
    </source>
</evidence>
<dbReference type="SUPFAM" id="SSF50923">
    <property type="entry name" value="Hemopexin-like domain"/>
    <property type="match status" value="1"/>
</dbReference>
<protein>
    <submittedName>
        <fullName evidence="1">Uncharacterized protein</fullName>
    </submittedName>
</protein>
<reference evidence="1" key="1">
    <citation type="submission" date="2020-11" db="EMBL/GenBank/DDBJ databases">
        <authorList>
            <person name="Tran Van P."/>
        </authorList>
    </citation>
    <scope>NUCLEOTIDE SEQUENCE</scope>
</reference>
<sequence length="178" mass="20655">MLYPTILPFYLYLINNNNIAINPDILDSGVDAIAFDVTNYEMTLTFKGEWFRVYDKNQNIIRLGKIGSVFGKQFAYGVDAAVIVNDPDSNVFHPSDYLYLFKGDIVSRYLIYLFGRHKSELMIISEANDLHKLSQISDKLPDSIDTVIAYNGYVYLFRNNTQYKLYMKNPVIMRQLFD</sequence>
<evidence type="ECO:0000313" key="1">
    <source>
        <dbReference type="EMBL" id="CAD7640407.1"/>
    </source>
</evidence>
<dbReference type="Gene3D" id="2.110.10.10">
    <property type="entry name" value="Hemopexin-like domain"/>
    <property type="match status" value="1"/>
</dbReference>
<dbReference type="Proteomes" id="UP000728032">
    <property type="component" value="Unassembled WGS sequence"/>
</dbReference>
<dbReference type="EMBL" id="CAJPVJ010000604">
    <property type="protein sequence ID" value="CAG2162950.1"/>
    <property type="molecule type" value="Genomic_DNA"/>
</dbReference>
<keyword evidence="2" id="KW-1185">Reference proteome</keyword>
<dbReference type="EMBL" id="OC915429">
    <property type="protein sequence ID" value="CAD7640407.1"/>
    <property type="molecule type" value="Genomic_DNA"/>
</dbReference>
<accession>A0A7R9QCE7</accession>
<dbReference type="InterPro" id="IPR036375">
    <property type="entry name" value="Hemopexin-like_dom_sf"/>
</dbReference>
<gene>
    <name evidence="1" type="ORF">ONB1V03_LOCUS2534</name>
</gene>
<organism evidence="1">
    <name type="scientific">Oppiella nova</name>
    <dbReference type="NCBI Taxonomy" id="334625"/>
    <lineage>
        <taxon>Eukaryota</taxon>
        <taxon>Metazoa</taxon>
        <taxon>Ecdysozoa</taxon>
        <taxon>Arthropoda</taxon>
        <taxon>Chelicerata</taxon>
        <taxon>Arachnida</taxon>
        <taxon>Acari</taxon>
        <taxon>Acariformes</taxon>
        <taxon>Sarcoptiformes</taxon>
        <taxon>Oribatida</taxon>
        <taxon>Brachypylina</taxon>
        <taxon>Oppioidea</taxon>
        <taxon>Oppiidae</taxon>
        <taxon>Oppiella</taxon>
    </lineage>
</organism>
<dbReference type="AlphaFoldDB" id="A0A7R9QCE7"/>
<name>A0A7R9QCE7_9ACAR</name>